<dbReference type="Proteomes" id="UP001231518">
    <property type="component" value="Chromosome 30"/>
</dbReference>
<evidence type="ECO:0000256" key="5">
    <source>
        <dbReference type="ARBA" id="ARBA00022833"/>
    </source>
</evidence>
<keyword evidence="6" id="KW-0539">Nucleus</keyword>
<keyword evidence="2" id="KW-0479">Metal-binding</keyword>
<name>A0AAD7Y8N4_MYTSE</name>
<dbReference type="SMART" id="SM00355">
    <property type="entry name" value="ZnF_C2H2"/>
    <property type="match status" value="11"/>
</dbReference>
<dbReference type="InterPro" id="IPR050331">
    <property type="entry name" value="Zinc_finger"/>
</dbReference>
<dbReference type="GO" id="GO:0005634">
    <property type="term" value="C:nucleus"/>
    <property type="evidence" value="ECO:0007669"/>
    <property type="project" value="UniProtKB-SubCell"/>
</dbReference>
<dbReference type="AlphaFoldDB" id="A0AAD7Y8N4"/>
<evidence type="ECO:0000256" key="6">
    <source>
        <dbReference type="ARBA" id="ARBA00023242"/>
    </source>
</evidence>
<dbReference type="FunFam" id="3.30.160.60:FF:000065">
    <property type="entry name" value="B-cell CLL/lymphoma 6, member B"/>
    <property type="match status" value="1"/>
</dbReference>
<gene>
    <name evidence="9" type="ORF">PYW07_012624</name>
</gene>
<dbReference type="InterPro" id="IPR022755">
    <property type="entry name" value="Znf_C2H2_jaz"/>
</dbReference>
<keyword evidence="5" id="KW-0862">Zinc</keyword>
<dbReference type="EMBL" id="JARGEI010000028">
    <property type="protein sequence ID" value="KAJ8706546.1"/>
    <property type="molecule type" value="Genomic_DNA"/>
</dbReference>
<dbReference type="InterPro" id="IPR013087">
    <property type="entry name" value="Znf_C2H2_type"/>
</dbReference>
<feature type="domain" description="C2H2-type" evidence="8">
    <location>
        <begin position="436"/>
        <end position="464"/>
    </location>
</feature>
<feature type="domain" description="C2H2-type" evidence="8">
    <location>
        <begin position="468"/>
        <end position="495"/>
    </location>
</feature>
<reference evidence="9" key="1">
    <citation type="submission" date="2023-03" db="EMBL/GenBank/DDBJ databases">
        <title>Chromosome-level genomes of two armyworms, Mythimna separata and Mythimna loreyi, provide insights into the biosynthesis and reception of sex pheromones.</title>
        <authorList>
            <person name="Zhao H."/>
        </authorList>
    </citation>
    <scope>NUCLEOTIDE SEQUENCE</scope>
    <source>
        <strain evidence="9">BeijingLab</strain>
        <tissue evidence="9">Pupa</tissue>
    </source>
</reference>
<keyword evidence="3" id="KW-0677">Repeat</keyword>
<dbReference type="PROSITE" id="PS50157">
    <property type="entry name" value="ZINC_FINGER_C2H2_2"/>
    <property type="match status" value="6"/>
</dbReference>
<keyword evidence="10" id="KW-1185">Reference proteome</keyword>
<accession>A0AAD7Y8N4</accession>
<feature type="domain" description="C2H2-type" evidence="8">
    <location>
        <begin position="496"/>
        <end position="524"/>
    </location>
</feature>
<sequence>MYEIEELKYDLGHKSSSSLCQACLSSDRSLSSIGEYVDILRNISNIIIPQPLLLCWECIAILKKIKLFKEKLEEAQRILAYHYLNKQKLLLQTLSKLTKTYTDHTIVITYDDDDDCKQKLEIKHENEHSDDACNNFEENDFSLQEIKKEKVIDTKVTKKNKSLHYRIVYEKNAKRVLRKKFGIQPEELNLWMDREKNSDFYKKFKYKCKLCINGFKTDDKLKSHILKYHDESLGSYICPSCSVRFTSESLLSAHIKAHAFAWECVRCGFQCYTVKRLNAHINTHSAVQCVACEGEFKDLASFYAHYKSLHSIFLCDHCGKRCKTKYMLEKHMSRHLDAHVCLTCSRQYKSRAALRKHYSVKHSACVAEHAYCVLCDKQYESEHVYRRHVHTSAAHRKERESQVNKKVPCPECNNMYSRRAYMMNHYRHVHMNQSKYFCSECDRHFLNRTRYVDHMRYNHEGIKKEKNKLCNICGRGFAANRTLLNHMRTHSGERPYECEYCGATFTQRTSMLSHVKYIHMKSKRRPQWPQ</sequence>
<dbReference type="PANTHER" id="PTHR16515">
    <property type="entry name" value="PR DOMAIN ZINC FINGER PROTEIN"/>
    <property type="match status" value="1"/>
</dbReference>
<dbReference type="PROSITE" id="PS00028">
    <property type="entry name" value="ZINC_FINGER_C2H2_1"/>
    <property type="match status" value="9"/>
</dbReference>
<evidence type="ECO:0000256" key="2">
    <source>
        <dbReference type="ARBA" id="ARBA00022723"/>
    </source>
</evidence>
<evidence type="ECO:0000256" key="3">
    <source>
        <dbReference type="ARBA" id="ARBA00022737"/>
    </source>
</evidence>
<evidence type="ECO:0000256" key="4">
    <source>
        <dbReference type="ARBA" id="ARBA00022771"/>
    </source>
</evidence>
<evidence type="ECO:0000259" key="8">
    <source>
        <dbReference type="PROSITE" id="PS50157"/>
    </source>
</evidence>
<evidence type="ECO:0000313" key="10">
    <source>
        <dbReference type="Proteomes" id="UP001231518"/>
    </source>
</evidence>
<organism evidence="9 10">
    <name type="scientific">Mythimna separata</name>
    <name type="common">Oriental armyworm</name>
    <name type="synonym">Pseudaletia separata</name>
    <dbReference type="NCBI Taxonomy" id="271217"/>
    <lineage>
        <taxon>Eukaryota</taxon>
        <taxon>Metazoa</taxon>
        <taxon>Ecdysozoa</taxon>
        <taxon>Arthropoda</taxon>
        <taxon>Hexapoda</taxon>
        <taxon>Insecta</taxon>
        <taxon>Pterygota</taxon>
        <taxon>Neoptera</taxon>
        <taxon>Endopterygota</taxon>
        <taxon>Lepidoptera</taxon>
        <taxon>Glossata</taxon>
        <taxon>Ditrysia</taxon>
        <taxon>Noctuoidea</taxon>
        <taxon>Noctuidae</taxon>
        <taxon>Noctuinae</taxon>
        <taxon>Hadenini</taxon>
        <taxon>Mythimna</taxon>
    </lineage>
</organism>
<dbReference type="InterPro" id="IPR036236">
    <property type="entry name" value="Znf_C2H2_sf"/>
</dbReference>
<dbReference type="SUPFAM" id="SSF57667">
    <property type="entry name" value="beta-beta-alpha zinc fingers"/>
    <property type="match status" value="4"/>
</dbReference>
<dbReference type="GO" id="GO:0008270">
    <property type="term" value="F:zinc ion binding"/>
    <property type="evidence" value="ECO:0007669"/>
    <property type="project" value="UniProtKB-KW"/>
</dbReference>
<feature type="domain" description="C2H2-type" evidence="8">
    <location>
        <begin position="407"/>
        <end position="435"/>
    </location>
</feature>
<proteinExistence type="predicted"/>
<dbReference type="FunFam" id="3.30.160.60:FF:000446">
    <property type="entry name" value="Zinc finger protein"/>
    <property type="match status" value="1"/>
</dbReference>
<feature type="domain" description="C2H2-type" evidence="8">
    <location>
        <begin position="236"/>
        <end position="259"/>
    </location>
</feature>
<evidence type="ECO:0000256" key="7">
    <source>
        <dbReference type="PROSITE-ProRule" id="PRU00042"/>
    </source>
</evidence>
<dbReference type="Gene3D" id="3.30.160.60">
    <property type="entry name" value="Classic Zinc Finger"/>
    <property type="match status" value="5"/>
</dbReference>
<dbReference type="Pfam" id="PF00096">
    <property type="entry name" value="zf-C2H2"/>
    <property type="match status" value="4"/>
</dbReference>
<evidence type="ECO:0000256" key="1">
    <source>
        <dbReference type="ARBA" id="ARBA00004123"/>
    </source>
</evidence>
<dbReference type="GO" id="GO:0010468">
    <property type="term" value="P:regulation of gene expression"/>
    <property type="evidence" value="ECO:0007669"/>
    <property type="project" value="TreeGrafter"/>
</dbReference>
<keyword evidence="4 7" id="KW-0863">Zinc-finger</keyword>
<dbReference type="Pfam" id="PF12171">
    <property type="entry name" value="zf-C2H2_jaz"/>
    <property type="match status" value="1"/>
</dbReference>
<comment type="subcellular location">
    <subcellularLocation>
        <location evidence="1">Nucleus</location>
    </subcellularLocation>
</comment>
<dbReference type="PANTHER" id="PTHR16515:SF66">
    <property type="entry name" value="C2H2-TYPE DOMAIN-CONTAINING PROTEIN"/>
    <property type="match status" value="1"/>
</dbReference>
<protein>
    <recommendedName>
        <fullName evidence="8">C2H2-type domain-containing protein</fullName>
    </recommendedName>
</protein>
<comment type="caution">
    <text evidence="9">The sequence shown here is derived from an EMBL/GenBank/DDBJ whole genome shotgun (WGS) entry which is preliminary data.</text>
</comment>
<feature type="domain" description="C2H2-type" evidence="8">
    <location>
        <begin position="313"/>
        <end position="335"/>
    </location>
</feature>
<evidence type="ECO:0000313" key="9">
    <source>
        <dbReference type="EMBL" id="KAJ8706546.1"/>
    </source>
</evidence>